<accession>A0A4D6M7K2</accession>
<keyword evidence="3" id="KW-1185">Reference proteome</keyword>
<evidence type="ECO:0000256" key="1">
    <source>
        <dbReference type="ARBA" id="ARBA00023277"/>
    </source>
</evidence>
<sequence length="87" mass="9738">MSIVSELVVVPQFEKLTNKFNIGGTNQQLEYIEKGAKVKGGGRFLAYLGESPKKFQLNGSDAPFRWLHDGKLILNLAWVQENGFNVL</sequence>
<dbReference type="InterPro" id="IPR008811">
    <property type="entry name" value="Glycosyl_hydrolases_36"/>
</dbReference>
<reference evidence="2 3" key="1">
    <citation type="submission" date="2019-04" db="EMBL/GenBank/DDBJ databases">
        <title>An improved genome assembly and genetic linkage map for asparagus bean, Vigna unguiculata ssp. sesquipedialis.</title>
        <authorList>
            <person name="Xia Q."/>
            <person name="Zhang R."/>
            <person name="Dong Y."/>
        </authorList>
    </citation>
    <scope>NUCLEOTIDE SEQUENCE [LARGE SCALE GENOMIC DNA]</scope>
    <source>
        <tissue evidence="2">Leaf</tissue>
    </source>
</reference>
<dbReference type="Pfam" id="PF05691">
    <property type="entry name" value="Raffinose_syn"/>
    <property type="match status" value="1"/>
</dbReference>
<gene>
    <name evidence="2" type="ORF">DEO72_LG6g571</name>
</gene>
<keyword evidence="1" id="KW-0119">Carbohydrate metabolism</keyword>
<dbReference type="EMBL" id="CP039350">
    <property type="protein sequence ID" value="QCD95874.1"/>
    <property type="molecule type" value="Genomic_DNA"/>
</dbReference>
<evidence type="ECO:0000313" key="3">
    <source>
        <dbReference type="Proteomes" id="UP000501690"/>
    </source>
</evidence>
<proteinExistence type="predicted"/>
<dbReference type="Proteomes" id="UP000501690">
    <property type="component" value="Linkage Group LG6"/>
</dbReference>
<organism evidence="2 3">
    <name type="scientific">Vigna unguiculata</name>
    <name type="common">Cowpea</name>
    <dbReference type="NCBI Taxonomy" id="3917"/>
    <lineage>
        <taxon>Eukaryota</taxon>
        <taxon>Viridiplantae</taxon>
        <taxon>Streptophyta</taxon>
        <taxon>Embryophyta</taxon>
        <taxon>Tracheophyta</taxon>
        <taxon>Spermatophyta</taxon>
        <taxon>Magnoliopsida</taxon>
        <taxon>eudicotyledons</taxon>
        <taxon>Gunneridae</taxon>
        <taxon>Pentapetalae</taxon>
        <taxon>rosids</taxon>
        <taxon>fabids</taxon>
        <taxon>Fabales</taxon>
        <taxon>Fabaceae</taxon>
        <taxon>Papilionoideae</taxon>
        <taxon>50 kb inversion clade</taxon>
        <taxon>NPAAA clade</taxon>
        <taxon>indigoferoid/millettioid clade</taxon>
        <taxon>Phaseoleae</taxon>
        <taxon>Vigna</taxon>
    </lineage>
</organism>
<dbReference type="AlphaFoldDB" id="A0A4D6M7K2"/>
<evidence type="ECO:0000313" key="2">
    <source>
        <dbReference type="EMBL" id="QCD95874.1"/>
    </source>
</evidence>
<protein>
    <submittedName>
        <fullName evidence="2">Stachyose synthetase</fullName>
    </submittedName>
</protein>
<name>A0A4D6M7K2_VIGUN</name>